<evidence type="ECO:0000256" key="1">
    <source>
        <dbReference type="SAM" id="MobiDB-lite"/>
    </source>
</evidence>
<dbReference type="RefSeq" id="XP_007680304.1">
    <property type="nucleotide sequence ID" value="XM_007682114.1"/>
</dbReference>
<sequence>MAQLSTSTSTTTVVQPVTSGPPINDLQFQGYYYDSSSSWEAIRCPTSQSLTSTANFAQCCSYGATTCTTMWTSCNGNTAVGVSSAVCTYCGTMSIYERYPAAGQVPFTEIVCGNYWLASTVYRNIVTSSTSMVNHITCRPSVLICAAISVATLTSTLTSTSVSSTVKSSIASSSTPTASSSTPTASSSTPTASSSASTASSLTPTAVDSPSSTQSSSATPTPLSSPASKAWIAGAVAGPVVAIALVGLAVWLFRSRKGRRTSSNANTATTMPQHPYYGGTSGPQSPGMVKQPPEYYQHQPQSYFQPHEMSSVPPTHELPAGQ</sequence>
<dbReference type="AlphaFoldDB" id="M2N067"/>
<dbReference type="Proteomes" id="UP000011761">
    <property type="component" value="Unassembled WGS sequence"/>
</dbReference>
<dbReference type="OMA" id="ATNIFCW"/>
<keyword evidence="2" id="KW-0472">Membrane</keyword>
<organism evidence="3 4">
    <name type="scientific">Baudoinia panamericana (strain UAMH 10762)</name>
    <name type="common">Angels' share fungus</name>
    <name type="synonym">Baudoinia compniacensis (strain UAMH 10762)</name>
    <dbReference type="NCBI Taxonomy" id="717646"/>
    <lineage>
        <taxon>Eukaryota</taxon>
        <taxon>Fungi</taxon>
        <taxon>Dikarya</taxon>
        <taxon>Ascomycota</taxon>
        <taxon>Pezizomycotina</taxon>
        <taxon>Dothideomycetes</taxon>
        <taxon>Dothideomycetidae</taxon>
        <taxon>Mycosphaerellales</taxon>
        <taxon>Teratosphaeriaceae</taxon>
        <taxon>Baudoinia</taxon>
    </lineage>
</organism>
<dbReference type="KEGG" id="bcom:BAUCODRAFT_27628"/>
<feature type="transmembrane region" description="Helical" evidence="2">
    <location>
        <begin position="230"/>
        <end position="253"/>
    </location>
</feature>
<feature type="compositionally biased region" description="Polar residues" evidence="1">
    <location>
        <begin position="261"/>
        <end position="272"/>
    </location>
</feature>
<keyword evidence="4" id="KW-1185">Reference proteome</keyword>
<gene>
    <name evidence="3" type="ORF">BAUCODRAFT_27628</name>
</gene>
<proteinExistence type="predicted"/>
<feature type="region of interest" description="Disordered" evidence="1">
    <location>
        <begin position="170"/>
        <end position="224"/>
    </location>
</feature>
<feature type="region of interest" description="Disordered" evidence="1">
    <location>
        <begin position="258"/>
        <end position="322"/>
    </location>
</feature>
<dbReference type="eggNOG" id="ENOG502SVGD">
    <property type="taxonomic scope" value="Eukaryota"/>
</dbReference>
<dbReference type="OrthoDB" id="3557178at2759"/>
<name>M2N067_BAUPA</name>
<evidence type="ECO:0000256" key="2">
    <source>
        <dbReference type="SAM" id="Phobius"/>
    </source>
</evidence>
<reference evidence="3 4" key="1">
    <citation type="journal article" date="2012" name="PLoS Pathog.">
        <title>Diverse lifestyles and strategies of plant pathogenesis encoded in the genomes of eighteen Dothideomycetes fungi.</title>
        <authorList>
            <person name="Ohm R.A."/>
            <person name="Feau N."/>
            <person name="Henrissat B."/>
            <person name="Schoch C.L."/>
            <person name="Horwitz B.A."/>
            <person name="Barry K.W."/>
            <person name="Condon B.J."/>
            <person name="Copeland A.C."/>
            <person name="Dhillon B."/>
            <person name="Glaser F."/>
            <person name="Hesse C.N."/>
            <person name="Kosti I."/>
            <person name="LaButti K."/>
            <person name="Lindquist E.A."/>
            <person name="Lucas S."/>
            <person name="Salamov A.A."/>
            <person name="Bradshaw R.E."/>
            <person name="Ciuffetti L."/>
            <person name="Hamelin R.C."/>
            <person name="Kema G.H.J."/>
            <person name="Lawrence C."/>
            <person name="Scott J.A."/>
            <person name="Spatafora J.W."/>
            <person name="Turgeon B.G."/>
            <person name="de Wit P.J.G.M."/>
            <person name="Zhong S."/>
            <person name="Goodwin S.B."/>
            <person name="Grigoriev I.V."/>
        </authorList>
    </citation>
    <scope>NUCLEOTIDE SEQUENCE [LARGE SCALE GENOMIC DNA]</scope>
    <source>
        <strain evidence="3 4">UAMH 10762</strain>
    </source>
</reference>
<dbReference type="HOGENOM" id="CLU_863279_0_0_1"/>
<keyword evidence="2" id="KW-1133">Transmembrane helix</keyword>
<protein>
    <submittedName>
        <fullName evidence="3">Uncharacterized protein</fullName>
    </submittedName>
</protein>
<evidence type="ECO:0000313" key="4">
    <source>
        <dbReference type="Proteomes" id="UP000011761"/>
    </source>
</evidence>
<keyword evidence="2" id="KW-0812">Transmembrane</keyword>
<dbReference type="GeneID" id="19110603"/>
<dbReference type="EMBL" id="KB445562">
    <property type="protein sequence ID" value="EMC92324.1"/>
    <property type="molecule type" value="Genomic_DNA"/>
</dbReference>
<evidence type="ECO:0000313" key="3">
    <source>
        <dbReference type="EMBL" id="EMC92324.1"/>
    </source>
</evidence>
<accession>M2N067</accession>